<name>A0A9P6AU18_9AGAM</name>
<dbReference type="InterPro" id="IPR002171">
    <property type="entry name" value="Ribosomal_uL2"/>
</dbReference>
<dbReference type="Pfam" id="PF03947">
    <property type="entry name" value="Ribosomal_L2_C"/>
    <property type="match status" value="1"/>
</dbReference>
<feature type="non-terminal residue" evidence="6">
    <location>
        <position position="1"/>
    </location>
</feature>
<dbReference type="GO" id="GO:0003723">
    <property type="term" value="F:RNA binding"/>
    <property type="evidence" value="ECO:0007669"/>
    <property type="project" value="TreeGrafter"/>
</dbReference>
<comment type="similarity">
    <text evidence="1">Belongs to the universal ribosomal protein uL2 family.</text>
</comment>
<dbReference type="AlphaFoldDB" id="A0A9P6AU18"/>
<evidence type="ECO:0000256" key="1">
    <source>
        <dbReference type="ARBA" id="ARBA00005636"/>
    </source>
</evidence>
<evidence type="ECO:0000256" key="4">
    <source>
        <dbReference type="SAM" id="MobiDB-lite"/>
    </source>
</evidence>
<dbReference type="SMART" id="SM01382">
    <property type="entry name" value="Ribosomal_L2_C"/>
    <property type="match status" value="1"/>
</dbReference>
<reference evidence="6" key="1">
    <citation type="journal article" date="2020" name="Nat. Commun.">
        <title>Large-scale genome sequencing of mycorrhizal fungi provides insights into the early evolution of symbiotic traits.</title>
        <authorList>
            <person name="Miyauchi S."/>
            <person name="Kiss E."/>
            <person name="Kuo A."/>
            <person name="Drula E."/>
            <person name="Kohler A."/>
            <person name="Sanchez-Garcia M."/>
            <person name="Morin E."/>
            <person name="Andreopoulos B."/>
            <person name="Barry K.W."/>
            <person name="Bonito G."/>
            <person name="Buee M."/>
            <person name="Carver A."/>
            <person name="Chen C."/>
            <person name="Cichocki N."/>
            <person name="Clum A."/>
            <person name="Culley D."/>
            <person name="Crous P.W."/>
            <person name="Fauchery L."/>
            <person name="Girlanda M."/>
            <person name="Hayes R.D."/>
            <person name="Keri Z."/>
            <person name="LaButti K."/>
            <person name="Lipzen A."/>
            <person name="Lombard V."/>
            <person name="Magnuson J."/>
            <person name="Maillard F."/>
            <person name="Murat C."/>
            <person name="Nolan M."/>
            <person name="Ohm R.A."/>
            <person name="Pangilinan J."/>
            <person name="Pereira M.F."/>
            <person name="Perotto S."/>
            <person name="Peter M."/>
            <person name="Pfister S."/>
            <person name="Riley R."/>
            <person name="Sitrit Y."/>
            <person name="Stielow J.B."/>
            <person name="Szollosi G."/>
            <person name="Zifcakova L."/>
            <person name="Stursova M."/>
            <person name="Spatafora J.W."/>
            <person name="Tedersoo L."/>
            <person name="Vaario L.M."/>
            <person name="Yamada A."/>
            <person name="Yan M."/>
            <person name="Wang P."/>
            <person name="Xu J."/>
            <person name="Bruns T."/>
            <person name="Baldrian P."/>
            <person name="Vilgalys R."/>
            <person name="Dunand C."/>
            <person name="Henrissat B."/>
            <person name="Grigoriev I.V."/>
            <person name="Hibbett D."/>
            <person name="Nagy L.G."/>
            <person name="Martin F.M."/>
        </authorList>
    </citation>
    <scope>NUCLEOTIDE SEQUENCE</scope>
    <source>
        <strain evidence="6">UP504</strain>
    </source>
</reference>
<protein>
    <recommendedName>
        <fullName evidence="5">Large ribosomal subunit protein uL2 C-terminal domain-containing protein</fullName>
    </recommendedName>
</protein>
<dbReference type="GO" id="GO:0032543">
    <property type="term" value="P:mitochondrial translation"/>
    <property type="evidence" value="ECO:0007669"/>
    <property type="project" value="TreeGrafter"/>
</dbReference>
<dbReference type="InterPro" id="IPR008991">
    <property type="entry name" value="Translation_prot_SH3-like_sf"/>
</dbReference>
<evidence type="ECO:0000256" key="3">
    <source>
        <dbReference type="ARBA" id="ARBA00023274"/>
    </source>
</evidence>
<dbReference type="Proteomes" id="UP000886523">
    <property type="component" value="Unassembled WGS sequence"/>
</dbReference>
<keyword evidence="7" id="KW-1185">Reference proteome</keyword>
<dbReference type="Gene3D" id="2.30.30.30">
    <property type="match status" value="1"/>
</dbReference>
<dbReference type="GO" id="GO:0005762">
    <property type="term" value="C:mitochondrial large ribosomal subunit"/>
    <property type="evidence" value="ECO:0007669"/>
    <property type="project" value="TreeGrafter"/>
</dbReference>
<dbReference type="SUPFAM" id="SSF50104">
    <property type="entry name" value="Translation proteins SH3-like domain"/>
    <property type="match status" value="1"/>
</dbReference>
<dbReference type="InterPro" id="IPR014722">
    <property type="entry name" value="Rib_uL2_dom2"/>
</dbReference>
<accession>A0A9P6AU18</accession>
<dbReference type="OrthoDB" id="268576at2759"/>
<keyword evidence="2" id="KW-0689">Ribosomal protein</keyword>
<gene>
    <name evidence="6" type="ORF">BS47DRAFT_1469868</name>
</gene>
<dbReference type="GO" id="GO:0003735">
    <property type="term" value="F:structural constituent of ribosome"/>
    <property type="evidence" value="ECO:0007669"/>
    <property type="project" value="InterPro"/>
</dbReference>
<evidence type="ECO:0000259" key="5">
    <source>
        <dbReference type="SMART" id="SM01382"/>
    </source>
</evidence>
<feature type="domain" description="Large ribosomal subunit protein uL2 C-terminal" evidence="5">
    <location>
        <begin position="1"/>
        <end position="134"/>
    </location>
</feature>
<dbReference type="InterPro" id="IPR022669">
    <property type="entry name" value="Ribosomal_uL2_C"/>
</dbReference>
<dbReference type="EMBL" id="MU129000">
    <property type="protein sequence ID" value="KAF9511440.1"/>
    <property type="molecule type" value="Genomic_DNA"/>
</dbReference>
<organism evidence="6 7">
    <name type="scientific">Hydnum rufescens UP504</name>
    <dbReference type="NCBI Taxonomy" id="1448309"/>
    <lineage>
        <taxon>Eukaryota</taxon>
        <taxon>Fungi</taxon>
        <taxon>Dikarya</taxon>
        <taxon>Basidiomycota</taxon>
        <taxon>Agaricomycotina</taxon>
        <taxon>Agaricomycetes</taxon>
        <taxon>Cantharellales</taxon>
        <taxon>Hydnaceae</taxon>
        <taxon>Hydnum</taxon>
    </lineage>
</organism>
<dbReference type="PANTHER" id="PTHR13691">
    <property type="entry name" value="RIBOSOMAL PROTEIN L2"/>
    <property type="match status" value="1"/>
</dbReference>
<keyword evidence="3" id="KW-0687">Ribonucleoprotein</keyword>
<comment type="caution">
    <text evidence="6">The sequence shown here is derived from an EMBL/GenBank/DDBJ whole genome shotgun (WGS) entry which is preliminary data.</text>
</comment>
<evidence type="ECO:0000256" key="2">
    <source>
        <dbReference type="ARBA" id="ARBA00022980"/>
    </source>
</evidence>
<feature type="region of interest" description="Disordered" evidence="4">
    <location>
        <begin position="102"/>
        <end position="164"/>
    </location>
</feature>
<dbReference type="InterPro" id="IPR014726">
    <property type="entry name" value="Ribosomal_uL2_dom3"/>
</dbReference>
<proteinExistence type="inferred from homology"/>
<evidence type="ECO:0000313" key="7">
    <source>
        <dbReference type="Proteomes" id="UP000886523"/>
    </source>
</evidence>
<evidence type="ECO:0000313" key="6">
    <source>
        <dbReference type="EMBL" id="KAF9511440.1"/>
    </source>
</evidence>
<dbReference type="PANTHER" id="PTHR13691:SF5">
    <property type="entry name" value="LARGE RIBOSOMAL SUBUNIT PROTEIN UL2M"/>
    <property type="match status" value="1"/>
</dbReference>
<feature type="compositionally biased region" description="Basic and acidic residues" evidence="4">
    <location>
        <begin position="111"/>
        <end position="121"/>
    </location>
</feature>
<sequence length="174" mass="19040">GNVLPVCPIPTGTQTHPVALRSNGKGQLVRSAGSFGIVLSHDDYDDGKQGAKYTQVRLRSGEVQNIPHTCIATIGRISNPNWKDSTLGKARRARNFRRHPSDHGVAMNAVDHPHGGGREGSKGSGHSSSAWGWLTKGKRTRRSGPKGNTMVIRKDHEGRRNVSPRHFVRFIKNN</sequence>
<dbReference type="Gene3D" id="4.10.950.10">
    <property type="entry name" value="Ribosomal protein L2, domain 3"/>
    <property type="match status" value="1"/>
</dbReference>